<organism evidence="1 2">
    <name type="scientific">Populus trichocarpa</name>
    <name type="common">Western balsam poplar</name>
    <name type="synonym">Populus balsamifera subsp. trichocarpa</name>
    <dbReference type="NCBI Taxonomy" id="3694"/>
    <lineage>
        <taxon>Eukaryota</taxon>
        <taxon>Viridiplantae</taxon>
        <taxon>Streptophyta</taxon>
        <taxon>Embryophyta</taxon>
        <taxon>Tracheophyta</taxon>
        <taxon>Spermatophyta</taxon>
        <taxon>Magnoliopsida</taxon>
        <taxon>eudicotyledons</taxon>
        <taxon>Gunneridae</taxon>
        <taxon>Pentapetalae</taxon>
        <taxon>rosids</taxon>
        <taxon>fabids</taxon>
        <taxon>Malpighiales</taxon>
        <taxon>Salicaceae</taxon>
        <taxon>Saliceae</taxon>
        <taxon>Populus</taxon>
    </lineage>
</organism>
<gene>
    <name evidence="1" type="ORF">POPTR_018G110450v4</name>
</gene>
<dbReference type="Proteomes" id="UP000006729">
    <property type="component" value="Chromosome 18"/>
</dbReference>
<protein>
    <submittedName>
        <fullName evidence="1">Uncharacterized protein</fullName>
    </submittedName>
</protein>
<sequence length="75" mass="8901">MAATCYESRIYRLFRRLRFAFCSLKINSNLNPKSYHNAKHIKKKHKNHGCNEESFLCENGQNSQFHRETLTCHAK</sequence>
<reference evidence="1 2" key="1">
    <citation type="journal article" date="2006" name="Science">
        <title>The genome of black cottonwood, Populus trichocarpa (Torr. &amp; Gray).</title>
        <authorList>
            <person name="Tuskan G.A."/>
            <person name="Difazio S."/>
            <person name="Jansson S."/>
            <person name="Bohlmann J."/>
            <person name="Grigoriev I."/>
            <person name="Hellsten U."/>
            <person name="Putnam N."/>
            <person name="Ralph S."/>
            <person name="Rombauts S."/>
            <person name="Salamov A."/>
            <person name="Schein J."/>
            <person name="Sterck L."/>
            <person name="Aerts A."/>
            <person name="Bhalerao R.R."/>
            <person name="Bhalerao R.P."/>
            <person name="Blaudez D."/>
            <person name="Boerjan W."/>
            <person name="Brun A."/>
            <person name="Brunner A."/>
            <person name="Busov V."/>
            <person name="Campbell M."/>
            <person name="Carlson J."/>
            <person name="Chalot M."/>
            <person name="Chapman J."/>
            <person name="Chen G.L."/>
            <person name="Cooper D."/>
            <person name="Coutinho P.M."/>
            <person name="Couturier J."/>
            <person name="Covert S."/>
            <person name="Cronk Q."/>
            <person name="Cunningham R."/>
            <person name="Davis J."/>
            <person name="Degroeve S."/>
            <person name="Dejardin A."/>
            <person name="Depamphilis C."/>
            <person name="Detter J."/>
            <person name="Dirks B."/>
            <person name="Dubchak I."/>
            <person name="Duplessis S."/>
            <person name="Ehlting J."/>
            <person name="Ellis B."/>
            <person name="Gendler K."/>
            <person name="Goodstein D."/>
            <person name="Gribskov M."/>
            <person name="Grimwood J."/>
            <person name="Groover A."/>
            <person name="Gunter L."/>
            <person name="Hamberger B."/>
            <person name="Heinze B."/>
            <person name="Helariutta Y."/>
            <person name="Henrissat B."/>
            <person name="Holligan D."/>
            <person name="Holt R."/>
            <person name="Huang W."/>
            <person name="Islam-Faridi N."/>
            <person name="Jones S."/>
            <person name="Jones-Rhoades M."/>
            <person name="Jorgensen R."/>
            <person name="Joshi C."/>
            <person name="Kangasjarvi J."/>
            <person name="Karlsson J."/>
            <person name="Kelleher C."/>
            <person name="Kirkpatrick R."/>
            <person name="Kirst M."/>
            <person name="Kohler A."/>
            <person name="Kalluri U."/>
            <person name="Larimer F."/>
            <person name="Leebens-Mack J."/>
            <person name="Leple J.C."/>
            <person name="Locascio P."/>
            <person name="Lou Y."/>
            <person name="Lucas S."/>
            <person name="Martin F."/>
            <person name="Montanini B."/>
            <person name="Napoli C."/>
            <person name="Nelson D.R."/>
            <person name="Nelson C."/>
            <person name="Nieminen K."/>
            <person name="Nilsson O."/>
            <person name="Pereda V."/>
            <person name="Peter G."/>
            <person name="Philippe R."/>
            <person name="Pilate G."/>
            <person name="Poliakov A."/>
            <person name="Razumovskaya J."/>
            <person name="Richardson P."/>
            <person name="Rinaldi C."/>
            <person name="Ritland K."/>
            <person name="Rouze P."/>
            <person name="Ryaboy D."/>
            <person name="Schmutz J."/>
            <person name="Schrader J."/>
            <person name="Segerman B."/>
            <person name="Shin H."/>
            <person name="Siddiqui A."/>
            <person name="Sterky F."/>
            <person name="Terry A."/>
            <person name="Tsai C.J."/>
            <person name="Uberbacher E."/>
            <person name="Unneberg P."/>
            <person name="Vahala J."/>
            <person name="Wall K."/>
            <person name="Wessler S."/>
            <person name="Yang G."/>
            <person name="Yin T."/>
            <person name="Douglas C."/>
            <person name="Marra M."/>
            <person name="Sandberg G."/>
            <person name="Van de Peer Y."/>
            <person name="Rokhsar D."/>
        </authorList>
    </citation>
    <scope>NUCLEOTIDE SEQUENCE [LARGE SCALE GENOMIC DNA]</scope>
    <source>
        <strain evidence="2">cv. Nisqually</strain>
    </source>
</reference>
<comment type="caution">
    <text evidence="1">The sequence shown here is derived from an EMBL/GenBank/DDBJ whole genome shotgun (WGS) entry which is preliminary data.</text>
</comment>
<name>A0ACC0RPL6_POPTR</name>
<evidence type="ECO:0000313" key="2">
    <source>
        <dbReference type="Proteomes" id="UP000006729"/>
    </source>
</evidence>
<dbReference type="EMBL" id="CM009307">
    <property type="protein sequence ID" value="KAI9378551.1"/>
    <property type="molecule type" value="Genomic_DNA"/>
</dbReference>
<evidence type="ECO:0000313" key="1">
    <source>
        <dbReference type="EMBL" id="KAI9378551.1"/>
    </source>
</evidence>
<keyword evidence="2" id="KW-1185">Reference proteome</keyword>
<proteinExistence type="predicted"/>
<accession>A0ACC0RPL6</accession>